<evidence type="ECO:0000256" key="1">
    <source>
        <dbReference type="SAM" id="Phobius"/>
    </source>
</evidence>
<accession>A0A8H7F0U8</accession>
<protein>
    <submittedName>
        <fullName evidence="2">Uncharacterized protein</fullName>
    </submittedName>
</protein>
<name>A0A8H7F0U8_AGABI</name>
<proteinExistence type="predicted"/>
<evidence type="ECO:0000313" key="3">
    <source>
        <dbReference type="Proteomes" id="UP000629468"/>
    </source>
</evidence>
<feature type="transmembrane region" description="Helical" evidence="1">
    <location>
        <begin position="246"/>
        <end position="266"/>
    </location>
</feature>
<feature type="transmembrane region" description="Helical" evidence="1">
    <location>
        <begin position="167"/>
        <end position="192"/>
    </location>
</feature>
<comment type="caution">
    <text evidence="2">The sequence shown here is derived from an EMBL/GenBank/DDBJ whole genome shotgun (WGS) entry which is preliminary data.</text>
</comment>
<organism evidence="2 3">
    <name type="scientific">Agaricus bisporus var. burnettii</name>
    <dbReference type="NCBI Taxonomy" id="192524"/>
    <lineage>
        <taxon>Eukaryota</taxon>
        <taxon>Fungi</taxon>
        <taxon>Dikarya</taxon>
        <taxon>Basidiomycota</taxon>
        <taxon>Agaricomycotina</taxon>
        <taxon>Agaricomycetes</taxon>
        <taxon>Agaricomycetidae</taxon>
        <taxon>Agaricales</taxon>
        <taxon>Agaricineae</taxon>
        <taxon>Agaricaceae</taxon>
        <taxon>Agaricus</taxon>
    </lineage>
</organism>
<evidence type="ECO:0000313" key="2">
    <source>
        <dbReference type="EMBL" id="KAF7771610.1"/>
    </source>
</evidence>
<feature type="transmembrane region" description="Helical" evidence="1">
    <location>
        <begin position="118"/>
        <end position="141"/>
    </location>
</feature>
<keyword evidence="1" id="KW-1133">Transmembrane helix</keyword>
<dbReference type="OMA" id="FCHIAHI"/>
<keyword evidence="1" id="KW-0812">Transmembrane</keyword>
<reference evidence="2 3" key="1">
    <citation type="journal article" name="Sci. Rep.">
        <title>Telomere-to-telomere assembled and centromere annotated genomes of the two main subspecies of the button mushroom Agaricus bisporus reveal especially polymorphic chromosome ends.</title>
        <authorList>
            <person name="Sonnenberg A.S.M."/>
            <person name="Sedaghat-Telgerd N."/>
            <person name="Lavrijssen B."/>
            <person name="Ohm R.A."/>
            <person name="Hendrickx P.M."/>
            <person name="Scholtmeijer K."/>
            <person name="Baars J.J.P."/>
            <person name="van Peer A."/>
        </authorList>
    </citation>
    <scope>NUCLEOTIDE SEQUENCE [LARGE SCALE GENOMIC DNA]</scope>
    <source>
        <strain evidence="2 3">H119_p4</strain>
    </source>
</reference>
<dbReference type="AlphaFoldDB" id="A0A8H7F0U8"/>
<dbReference type="EMBL" id="JABXXO010000008">
    <property type="protein sequence ID" value="KAF7771610.1"/>
    <property type="molecule type" value="Genomic_DNA"/>
</dbReference>
<sequence>MDVIASPTPIALFDAITVLSLVFLLVIVATAYFSPHVQRRKVWYGQKVQWITYCVSYMLLFGFQYREPPRALCLLQSNLIYACPPACAVASACFMIDFYVSLGPLHQLHIRNPRRLELLLIILPWLTLALNALHVALFVVFSSEEIRSTQWSPGNPFCHIPHMEPTIVSATLVILAAFIALYFEVQSGMILYSNRLEFRHLKYKAIQGYLSLYIRSAILTIGMIIAIAISVYSVSGNKSGLGSWSLALPFMPMFVAIVFGSQMDIIRAWLFWRKRDPEDEDLTLMSQISITLETVSVRNSAHFVT</sequence>
<feature type="transmembrane region" description="Helical" evidence="1">
    <location>
        <begin position="212"/>
        <end position="234"/>
    </location>
</feature>
<gene>
    <name evidence="2" type="ORF">Agabi119p4_5921</name>
</gene>
<feature type="transmembrane region" description="Helical" evidence="1">
    <location>
        <begin position="12"/>
        <end position="35"/>
    </location>
</feature>
<dbReference type="Proteomes" id="UP000629468">
    <property type="component" value="Unassembled WGS sequence"/>
</dbReference>
<keyword evidence="1" id="KW-0472">Membrane</keyword>